<dbReference type="Proteomes" id="UP000094801">
    <property type="component" value="Unassembled WGS sequence"/>
</dbReference>
<dbReference type="OrthoDB" id="3997943at2759"/>
<sequence>MSLFTRTKSKLLSKNSNTLIPPPTSGSEHQELTPRTISNTGLVGETTRSEILAGQLKQVSLTASNAYDKIDEIEYQNTMLVEQVSEQKRMIERLLEQLNVSETSRTDSVSSSDSDFNTSSFSHNSPASSKITMLSMPDELPANDKVIAELTMANKKLHSINTQLCNTNKTQEATIAKLTDRINVLESCLEESQVSYRDNLSNLSKSLVLIHENKKFLVGDNLGFSAHRRATAPNISPIDTSTKIEDVEKSLGSGGIRELKLSRFSPVNQGQTFVHPKPMR</sequence>
<keyword evidence="3" id="KW-1185">Reference proteome</keyword>
<evidence type="ECO:0000313" key="2">
    <source>
        <dbReference type="EMBL" id="ODV86311.1"/>
    </source>
</evidence>
<proteinExistence type="predicted"/>
<evidence type="ECO:0000313" key="3">
    <source>
        <dbReference type="Proteomes" id="UP000094801"/>
    </source>
</evidence>
<dbReference type="AlphaFoldDB" id="A0A1E4T3K5"/>
<reference evidence="3" key="1">
    <citation type="submission" date="2016-04" db="EMBL/GenBank/DDBJ databases">
        <title>Comparative genomics of biotechnologically important yeasts.</title>
        <authorList>
            <consortium name="DOE Joint Genome Institute"/>
            <person name="Riley R."/>
            <person name="Haridas S."/>
            <person name="Wolfe K.H."/>
            <person name="Lopes M.R."/>
            <person name="Hittinger C.T."/>
            <person name="Goker M."/>
            <person name="Salamov A."/>
            <person name="Wisecaver J."/>
            <person name="Long T.M."/>
            <person name="Aerts A.L."/>
            <person name="Barry K."/>
            <person name="Choi C."/>
            <person name="Clum A."/>
            <person name="Coughlan A.Y."/>
            <person name="Deshpande S."/>
            <person name="Douglass A.P."/>
            <person name="Hanson S.J."/>
            <person name="Klenk H.-P."/>
            <person name="Labutti K."/>
            <person name="Lapidus A."/>
            <person name="Lindquist E."/>
            <person name="Lipzen A."/>
            <person name="Meier-Kolthoff J.P."/>
            <person name="Ohm R.A."/>
            <person name="Otillar R.P."/>
            <person name="Pangilinan J."/>
            <person name="Peng Y."/>
            <person name="Rokas A."/>
            <person name="Rosa C.A."/>
            <person name="Scheuner C."/>
            <person name="Sibirny A.A."/>
            <person name="Slot J.C."/>
            <person name="Stielow J.B."/>
            <person name="Sun H."/>
            <person name="Kurtzman C.P."/>
            <person name="Blackwell M."/>
            <person name="Grigoriev I.V."/>
            <person name="Jeffries T.W."/>
        </authorList>
    </citation>
    <scope>NUCLEOTIDE SEQUENCE [LARGE SCALE GENOMIC DNA]</scope>
    <source>
        <strain evidence="3">NRRL YB-2248</strain>
    </source>
</reference>
<dbReference type="EMBL" id="KV453850">
    <property type="protein sequence ID" value="ODV86311.1"/>
    <property type="molecule type" value="Genomic_DNA"/>
</dbReference>
<feature type="region of interest" description="Disordered" evidence="1">
    <location>
        <begin position="13"/>
        <end position="40"/>
    </location>
</feature>
<gene>
    <name evidence="2" type="ORF">CANARDRAFT_22212</name>
</gene>
<accession>A0A1E4T3K5</accession>
<protein>
    <submittedName>
        <fullName evidence="2">Uncharacterized protein</fullName>
    </submittedName>
</protein>
<feature type="region of interest" description="Disordered" evidence="1">
    <location>
        <begin position="101"/>
        <end position="129"/>
    </location>
</feature>
<feature type="compositionally biased region" description="Low complexity" evidence="1">
    <location>
        <begin position="101"/>
        <end position="125"/>
    </location>
</feature>
<evidence type="ECO:0000256" key="1">
    <source>
        <dbReference type="SAM" id="MobiDB-lite"/>
    </source>
</evidence>
<name>A0A1E4T3K5_9ASCO</name>
<organism evidence="2 3">
    <name type="scientific">[Candida] arabinofermentans NRRL YB-2248</name>
    <dbReference type="NCBI Taxonomy" id="983967"/>
    <lineage>
        <taxon>Eukaryota</taxon>
        <taxon>Fungi</taxon>
        <taxon>Dikarya</taxon>
        <taxon>Ascomycota</taxon>
        <taxon>Saccharomycotina</taxon>
        <taxon>Pichiomycetes</taxon>
        <taxon>Pichiales</taxon>
        <taxon>Pichiaceae</taxon>
        <taxon>Ogataea</taxon>
        <taxon>Ogataea/Candida clade</taxon>
    </lineage>
</organism>